<organism evidence="3 4">
    <name type="scientific">Fomitiporia mediterranea (strain MF3/22)</name>
    <name type="common">Grapevine white-rot fungus</name>
    <dbReference type="NCBI Taxonomy" id="694068"/>
    <lineage>
        <taxon>Eukaryota</taxon>
        <taxon>Fungi</taxon>
        <taxon>Dikarya</taxon>
        <taxon>Basidiomycota</taxon>
        <taxon>Agaricomycotina</taxon>
        <taxon>Agaricomycetes</taxon>
        <taxon>Hymenochaetales</taxon>
        <taxon>Hymenochaetaceae</taxon>
        <taxon>Fomitiporia</taxon>
    </lineage>
</organism>
<evidence type="ECO:0000313" key="4">
    <source>
        <dbReference type="Proteomes" id="UP000053630"/>
    </source>
</evidence>
<dbReference type="PROSITE" id="PS50056">
    <property type="entry name" value="TYR_PHOSPHATASE_2"/>
    <property type="match status" value="1"/>
</dbReference>
<dbReference type="CDD" id="cd14498">
    <property type="entry name" value="DSP"/>
    <property type="match status" value="1"/>
</dbReference>
<dbReference type="AlphaFoldDB" id="R7SFX5"/>
<dbReference type="Gene3D" id="3.90.190.10">
    <property type="entry name" value="Protein tyrosine phosphatase superfamily"/>
    <property type="match status" value="1"/>
</dbReference>
<dbReference type="RefSeq" id="XP_007272041.1">
    <property type="nucleotide sequence ID" value="XM_007271979.1"/>
</dbReference>
<evidence type="ECO:0000313" key="3">
    <source>
        <dbReference type="EMBL" id="EJC97618.1"/>
    </source>
</evidence>
<proteinExistence type="predicted"/>
<dbReference type="InterPro" id="IPR000387">
    <property type="entry name" value="Tyr_Pase_dom"/>
</dbReference>
<dbReference type="SUPFAM" id="SSF52799">
    <property type="entry name" value="(Phosphotyrosine protein) phosphatases II"/>
    <property type="match status" value="1"/>
</dbReference>
<evidence type="ECO:0000259" key="2">
    <source>
        <dbReference type="PROSITE" id="PS50056"/>
    </source>
</evidence>
<dbReference type="GO" id="GO:0008579">
    <property type="term" value="F:JUN kinase phosphatase activity"/>
    <property type="evidence" value="ECO:0007669"/>
    <property type="project" value="TreeGrafter"/>
</dbReference>
<name>R7SFX5_FOMME</name>
<dbReference type="PROSITE" id="PS50054">
    <property type="entry name" value="TYR_PHOSPHATASE_DUAL"/>
    <property type="match status" value="1"/>
</dbReference>
<sequence>LLKNSITHVLVVGKGLKVEDDLSPEITVKRVDLLDLESVRIEDYLDDLCGFVEEGTRGNNKILVHCLFGMSRSVVVVIDYLHRYKGIGMFNAFYFVATGRPQINLNAGFKRYVI</sequence>
<dbReference type="GO" id="GO:0005737">
    <property type="term" value="C:cytoplasm"/>
    <property type="evidence" value="ECO:0007669"/>
    <property type="project" value="TreeGrafter"/>
</dbReference>
<accession>R7SFX5</accession>
<dbReference type="OrthoDB" id="10252009at2759"/>
<feature type="domain" description="Tyrosine specific protein phosphatases" evidence="2">
    <location>
        <begin position="42"/>
        <end position="103"/>
    </location>
</feature>
<keyword evidence="4" id="KW-1185">Reference proteome</keyword>
<protein>
    <submittedName>
        <fullName evidence="3">Phosphatases II</fullName>
    </submittedName>
</protein>
<reference evidence="4" key="1">
    <citation type="journal article" date="2012" name="Science">
        <title>The Paleozoic origin of enzymatic lignin decomposition reconstructed from 31 fungal genomes.</title>
        <authorList>
            <person name="Floudas D."/>
            <person name="Binder M."/>
            <person name="Riley R."/>
            <person name="Barry K."/>
            <person name="Blanchette R.A."/>
            <person name="Henrissat B."/>
            <person name="Martinez A.T."/>
            <person name="Otillar R."/>
            <person name="Spatafora J.W."/>
            <person name="Yadav J.S."/>
            <person name="Aerts A."/>
            <person name="Benoit I."/>
            <person name="Boyd A."/>
            <person name="Carlson A."/>
            <person name="Copeland A."/>
            <person name="Coutinho P.M."/>
            <person name="de Vries R.P."/>
            <person name="Ferreira P."/>
            <person name="Findley K."/>
            <person name="Foster B."/>
            <person name="Gaskell J."/>
            <person name="Glotzer D."/>
            <person name="Gorecki P."/>
            <person name="Heitman J."/>
            <person name="Hesse C."/>
            <person name="Hori C."/>
            <person name="Igarashi K."/>
            <person name="Jurgens J.A."/>
            <person name="Kallen N."/>
            <person name="Kersten P."/>
            <person name="Kohler A."/>
            <person name="Kuees U."/>
            <person name="Kumar T.K.A."/>
            <person name="Kuo A."/>
            <person name="LaButti K."/>
            <person name="Larrondo L.F."/>
            <person name="Lindquist E."/>
            <person name="Ling A."/>
            <person name="Lombard V."/>
            <person name="Lucas S."/>
            <person name="Lundell T."/>
            <person name="Martin R."/>
            <person name="McLaughlin D.J."/>
            <person name="Morgenstern I."/>
            <person name="Morin E."/>
            <person name="Murat C."/>
            <person name="Nagy L.G."/>
            <person name="Nolan M."/>
            <person name="Ohm R.A."/>
            <person name="Patyshakuliyeva A."/>
            <person name="Rokas A."/>
            <person name="Ruiz-Duenas F.J."/>
            <person name="Sabat G."/>
            <person name="Salamov A."/>
            <person name="Samejima M."/>
            <person name="Schmutz J."/>
            <person name="Slot J.C."/>
            <person name="St John F."/>
            <person name="Stenlid J."/>
            <person name="Sun H."/>
            <person name="Sun S."/>
            <person name="Syed K."/>
            <person name="Tsang A."/>
            <person name="Wiebenga A."/>
            <person name="Young D."/>
            <person name="Pisabarro A."/>
            <person name="Eastwood D.C."/>
            <person name="Martin F."/>
            <person name="Cullen D."/>
            <person name="Grigoriev I.V."/>
            <person name="Hibbett D.S."/>
        </authorList>
    </citation>
    <scope>NUCLEOTIDE SEQUENCE [LARGE SCALE GENOMIC DNA]</scope>
    <source>
        <strain evidence="4">MF3/22</strain>
    </source>
</reference>
<dbReference type="Pfam" id="PF00782">
    <property type="entry name" value="DSPc"/>
    <property type="match status" value="1"/>
</dbReference>
<dbReference type="PANTHER" id="PTHR46377:SF1">
    <property type="entry name" value="DUAL SPECIFICITY PROTEIN PHOSPHATASE 19"/>
    <property type="match status" value="1"/>
</dbReference>
<dbReference type="KEGG" id="fme:FOMMEDRAFT_65220"/>
<dbReference type="InterPro" id="IPR029021">
    <property type="entry name" value="Prot-tyrosine_phosphatase-like"/>
</dbReference>
<dbReference type="eggNOG" id="KOG1716">
    <property type="taxonomic scope" value="Eukaryota"/>
</dbReference>
<dbReference type="SMART" id="SM00195">
    <property type="entry name" value="DSPc"/>
    <property type="match status" value="1"/>
</dbReference>
<evidence type="ECO:0000259" key="1">
    <source>
        <dbReference type="PROSITE" id="PS50054"/>
    </source>
</evidence>
<dbReference type="EMBL" id="JH717986">
    <property type="protein sequence ID" value="EJC97618.1"/>
    <property type="molecule type" value="Genomic_DNA"/>
</dbReference>
<dbReference type="InterPro" id="IPR020422">
    <property type="entry name" value="TYR_PHOSPHATASE_DUAL_dom"/>
</dbReference>
<feature type="non-terminal residue" evidence="3">
    <location>
        <position position="1"/>
    </location>
</feature>
<dbReference type="PANTHER" id="PTHR46377">
    <property type="entry name" value="DUAL SPECIFICITY PROTEIN PHOSPHATASE 19"/>
    <property type="match status" value="1"/>
</dbReference>
<dbReference type="InterPro" id="IPR000340">
    <property type="entry name" value="Dual-sp_phosphatase_cat-dom"/>
</dbReference>
<feature type="domain" description="Tyrosine-protein phosphatase" evidence="1">
    <location>
        <begin position="1"/>
        <end position="114"/>
    </location>
</feature>
<feature type="non-terminal residue" evidence="3">
    <location>
        <position position="114"/>
    </location>
</feature>
<dbReference type="GeneID" id="18679474"/>
<dbReference type="Proteomes" id="UP000053630">
    <property type="component" value="Unassembled WGS sequence"/>
</dbReference>
<gene>
    <name evidence="3" type="ORF">FOMMEDRAFT_65220</name>
</gene>